<gene>
    <name evidence="2" type="ORF">GPM918_LOCUS33891</name>
    <name evidence="3" type="ORF">OVA965_LOCUS37850</name>
    <name evidence="4" type="ORF">SRO942_LOCUS34584</name>
    <name evidence="5" type="ORF">TMI583_LOCUS38974</name>
</gene>
<evidence type="ECO:0000313" key="2">
    <source>
        <dbReference type="EMBL" id="CAF1427549.1"/>
    </source>
</evidence>
<evidence type="ECO:0000256" key="1">
    <source>
        <dbReference type="SAM" id="Phobius"/>
    </source>
</evidence>
<dbReference type="InterPro" id="IPR040632">
    <property type="entry name" value="Sulfotransfer_4"/>
</dbReference>
<dbReference type="OrthoDB" id="272681at2759"/>
<sequence>MKVIGAGFGRTGTLSLKVALDQLGFPCYHFFEIFSTHPSHAKLWIKAYKNGTLSDWNEILQDYEATTDWPAAYFYLQLMKQFPEAKVILTVRDGEKWYKSIENTVIRMQKAFPGQFLSRLKYYSIWKMDQLIVHQGEFNNLIEDKEKTIQVFNSHIENVIKNVPKDRLLVYRIEEGWKPLCEFLNVPIPKTLFPHLNDTLTFQQRIYEANKIAWIYIIVTLSIIFVLFAWWLI</sequence>
<organism evidence="2 6">
    <name type="scientific">Didymodactylos carnosus</name>
    <dbReference type="NCBI Taxonomy" id="1234261"/>
    <lineage>
        <taxon>Eukaryota</taxon>
        <taxon>Metazoa</taxon>
        <taxon>Spiralia</taxon>
        <taxon>Gnathifera</taxon>
        <taxon>Rotifera</taxon>
        <taxon>Eurotatoria</taxon>
        <taxon>Bdelloidea</taxon>
        <taxon>Philodinida</taxon>
        <taxon>Philodinidae</taxon>
        <taxon>Didymodactylos</taxon>
    </lineage>
</organism>
<dbReference type="PANTHER" id="PTHR36978">
    <property type="entry name" value="P-LOOP CONTAINING NUCLEOTIDE TRIPHOSPHATE HYDROLASE"/>
    <property type="match status" value="1"/>
</dbReference>
<evidence type="ECO:0008006" key="7">
    <source>
        <dbReference type="Google" id="ProtNLM"/>
    </source>
</evidence>
<dbReference type="EMBL" id="CAJNOQ010018398">
    <property type="protein sequence ID" value="CAF1427549.1"/>
    <property type="molecule type" value="Genomic_DNA"/>
</dbReference>
<protein>
    <recommendedName>
        <fullName evidence="7">Sulfotransferase family protein</fullName>
    </recommendedName>
</protein>
<dbReference type="Proteomes" id="UP000677228">
    <property type="component" value="Unassembled WGS sequence"/>
</dbReference>
<dbReference type="EMBL" id="CAJOBC010083830">
    <property type="protein sequence ID" value="CAF4307539.1"/>
    <property type="molecule type" value="Genomic_DNA"/>
</dbReference>
<dbReference type="Pfam" id="PF17784">
    <property type="entry name" value="Sulfotransfer_4"/>
    <property type="match status" value="1"/>
</dbReference>
<dbReference type="PANTHER" id="PTHR36978:SF4">
    <property type="entry name" value="P-LOOP CONTAINING NUCLEOSIDE TRIPHOSPHATE HYDROLASE PROTEIN"/>
    <property type="match status" value="1"/>
</dbReference>
<proteinExistence type="predicted"/>
<keyword evidence="1" id="KW-0812">Transmembrane</keyword>
<reference evidence="2" key="1">
    <citation type="submission" date="2021-02" db="EMBL/GenBank/DDBJ databases">
        <authorList>
            <person name="Nowell W R."/>
        </authorList>
    </citation>
    <scope>NUCLEOTIDE SEQUENCE</scope>
</reference>
<evidence type="ECO:0000313" key="4">
    <source>
        <dbReference type="EMBL" id="CAF4307539.1"/>
    </source>
</evidence>
<evidence type="ECO:0000313" key="6">
    <source>
        <dbReference type="Proteomes" id="UP000663829"/>
    </source>
</evidence>
<dbReference type="AlphaFoldDB" id="A0A815N5T4"/>
<feature type="transmembrane region" description="Helical" evidence="1">
    <location>
        <begin position="213"/>
        <end position="232"/>
    </location>
</feature>
<name>A0A815N5T4_9BILA</name>
<dbReference type="Proteomes" id="UP000682733">
    <property type="component" value="Unassembled WGS sequence"/>
</dbReference>
<dbReference type="Proteomes" id="UP000663829">
    <property type="component" value="Unassembled WGS sequence"/>
</dbReference>
<dbReference type="Proteomes" id="UP000681722">
    <property type="component" value="Unassembled WGS sequence"/>
</dbReference>
<keyword evidence="6" id="KW-1185">Reference proteome</keyword>
<keyword evidence="1" id="KW-0472">Membrane</keyword>
<dbReference type="Gene3D" id="3.40.50.300">
    <property type="entry name" value="P-loop containing nucleotide triphosphate hydrolases"/>
    <property type="match status" value="1"/>
</dbReference>
<dbReference type="InterPro" id="IPR027417">
    <property type="entry name" value="P-loop_NTPase"/>
</dbReference>
<keyword evidence="1" id="KW-1133">Transmembrane helix</keyword>
<comment type="caution">
    <text evidence="2">The sequence shown here is derived from an EMBL/GenBank/DDBJ whole genome shotgun (WGS) entry which is preliminary data.</text>
</comment>
<dbReference type="EMBL" id="CAJOBA010058575">
    <property type="protein sequence ID" value="CAF4309317.1"/>
    <property type="molecule type" value="Genomic_DNA"/>
</dbReference>
<evidence type="ECO:0000313" key="3">
    <source>
        <dbReference type="EMBL" id="CAF1522408.1"/>
    </source>
</evidence>
<evidence type="ECO:0000313" key="5">
    <source>
        <dbReference type="EMBL" id="CAF4309317.1"/>
    </source>
</evidence>
<dbReference type="EMBL" id="CAJNOK010036428">
    <property type="protein sequence ID" value="CAF1522408.1"/>
    <property type="molecule type" value="Genomic_DNA"/>
</dbReference>
<accession>A0A815N5T4</accession>
<dbReference type="SUPFAM" id="SSF52540">
    <property type="entry name" value="P-loop containing nucleoside triphosphate hydrolases"/>
    <property type="match status" value="1"/>
</dbReference>